<dbReference type="Proteomes" id="UP000724148">
    <property type="component" value="Unassembled WGS sequence"/>
</dbReference>
<name>A0A931SB96_9BACT</name>
<comment type="caution">
    <text evidence="2">The sequence shown here is derived from an EMBL/GenBank/DDBJ whole genome shotgun (WGS) entry which is preliminary data.</text>
</comment>
<evidence type="ECO:0000313" key="2">
    <source>
        <dbReference type="EMBL" id="MBI2096644.1"/>
    </source>
</evidence>
<proteinExistence type="predicted"/>
<feature type="region of interest" description="Disordered" evidence="1">
    <location>
        <begin position="197"/>
        <end position="249"/>
    </location>
</feature>
<feature type="region of interest" description="Disordered" evidence="1">
    <location>
        <begin position="130"/>
        <end position="162"/>
    </location>
</feature>
<organism evidence="2 3">
    <name type="scientific">Candidatus Sungiibacteriota bacterium</name>
    <dbReference type="NCBI Taxonomy" id="2750080"/>
    <lineage>
        <taxon>Bacteria</taxon>
        <taxon>Candidatus Sungiibacteriota</taxon>
    </lineage>
</organism>
<dbReference type="AlphaFoldDB" id="A0A931SB96"/>
<protein>
    <submittedName>
        <fullName evidence="2">Uncharacterized protein</fullName>
    </submittedName>
</protein>
<feature type="non-terminal residue" evidence="2">
    <location>
        <position position="249"/>
    </location>
</feature>
<feature type="compositionally biased region" description="Polar residues" evidence="1">
    <location>
        <begin position="239"/>
        <end position="249"/>
    </location>
</feature>
<reference evidence="2" key="1">
    <citation type="submission" date="2020-07" db="EMBL/GenBank/DDBJ databases">
        <title>Huge and variable diversity of episymbiotic CPR bacteria and DPANN archaea in groundwater ecosystems.</title>
        <authorList>
            <person name="He C.Y."/>
            <person name="Keren R."/>
            <person name="Whittaker M."/>
            <person name="Farag I.F."/>
            <person name="Doudna J."/>
            <person name="Cate J.H.D."/>
            <person name="Banfield J.F."/>
        </authorList>
    </citation>
    <scope>NUCLEOTIDE SEQUENCE</scope>
    <source>
        <strain evidence="2">NC_groundwater_193_Ag_S-0.1um_51_7</strain>
    </source>
</reference>
<gene>
    <name evidence="2" type="ORF">HYT40_00585</name>
</gene>
<evidence type="ECO:0000256" key="1">
    <source>
        <dbReference type="SAM" id="MobiDB-lite"/>
    </source>
</evidence>
<accession>A0A931SB96</accession>
<feature type="compositionally biased region" description="Low complexity" evidence="1">
    <location>
        <begin position="144"/>
        <end position="160"/>
    </location>
</feature>
<evidence type="ECO:0000313" key="3">
    <source>
        <dbReference type="Proteomes" id="UP000724148"/>
    </source>
</evidence>
<sequence>MTLASERFFEKYNKLPKDVQRAMFSSLTSDRIFEIGAKHGLAIDKMGLLSEEIGWVLLGEKRASRFVENLQKALGLSHEKAYEVAQDVNHSIFFEIRENLKQLHGVPTTDALIAEKPLAIPADKAGINPLQVTTGTPPIPPRPAAASAAPPQQTHATPPASLSTAEFTKVEKNFHGEPVVKRISPSGTTYWEALSGLKDTAPEPRPAPKGPLAVAPTELPKDLRVNPIAPLPKERGISQDANFQPPSPS</sequence>
<dbReference type="EMBL" id="JACOZA010000009">
    <property type="protein sequence ID" value="MBI2096644.1"/>
    <property type="molecule type" value="Genomic_DNA"/>
</dbReference>